<dbReference type="STRING" id="1122934.SAMN02745691_02366"/>
<dbReference type="GO" id="GO:0003700">
    <property type="term" value="F:DNA-binding transcription factor activity"/>
    <property type="evidence" value="ECO:0007669"/>
    <property type="project" value="InterPro"/>
</dbReference>
<dbReference type="OrthoDB" id="9803714at2"/>
<dbReference type="Gene3D" id="1.10.10.10">
    <property type="entry name" value="Winged helix-like DNA-binding domain superfamily/Winged helix DNA-binding domain"/>
    <property type="match status" value="1"/>
</dbReference>
<dbReference type="RefSeq" id="WP_073994601.1">
    <property type="nucleotide sequence ID" value="NZ_FQYT01000034.1"/>
</dbReference>
<dbReference type="PANTHER" id="PTHR30346:SF0">
    <property type="entry name" value="HCA OPERON TRANSCRIPTIONAL ACTIVATOR HCAR"/>
    <property type="match status" value="1"/>
</dbReference>
<dbReference type="FunFam" id="1.10.10.10:FF:000001">
    <property type="entry name" value="LysR family transcriptional regulator"/>
    <property type="match status" value="1"/>
</dbReference>
<dbReference type="EMBL" id="FQYT01000034">
    <property type="protein sequence ID" value="SHJ68542.1"/>
    <property type="molecule type" value="Genomic_DNA"/>
</dbReference>
<dbReference type="Pfam" id="PF00126">
    <property type="entry name" value="HTH_1"/>
    <property type="match status" value="1"/>
</dbReference>
<proteinExistence type="inferred from homology"/>
<dbReference type="CDD" id="cd05466">
    <property type="entry name" value="PBP2_LTTR_substrate"/>
    <property type="match status" value="1"/>
</dbReference>
<keyword evidence="2" id="KW-0805">Transcription regulation</keyword>
<dbReference type="SUPFAM" id="SSF46785">
    <property type="entry name" value="Winged helix' DNA-binding domain"/>
    <property type="match status" value="1"/>
</dbReference>
<name>A0A1M6LBN4_9FIRM</name>
<evidence type="ECO:0000313" key="7">
    <source>
        <dbReference type="Proteomes" id="UP000184342"/>
    </source>
</evidence>
<keyword evidence="3 6" id="KW-0238">DNA-binding</keyword>
<dbReference type="SUPFAM" id="SSF53850">
    <property type="entry name" value="Periplasmic binding protein-like II"/>
    <property type="match status" value="1"/>
</dbReference>
<dbReference type="InterPro" id="IPR005119">
    <property type="entry name" value="LysR_subst-bd"/>
</dbReference>
<dbReference type="AlphaFoldDB" id="A0A1M6LBN4"/>
<dbReference type="GO" id="GO:0003677">
    <property type="term" value="F:DNA binding"/>
    <property type="evidence" value="ECO:0007669"/>
    <property type="project" value="UniProtKB-KW"/>
</dbReference>
<accession>A0A1M6LBN4</accession>
<protein>
    <submittedName>
        <fullName evidence="6">DNA-binding transcriptional regulator, LysR family</fullName>
    </submittedName>
</protein>
<evidence type="ECO:0000256" key="4">
    <source>
        <dbReference type="ARBA" id="ARBA00023163"/>
    </source>
</evidence>
<keyword evidence="4" id="KW-0804">Transcription</keyword>
<dbReference type="InterPro" id="IPR036390">
    <property type="entry name" value="WH_DNA-bd_sf"/>
</dbReference>
<reference evidence="6 7" key="1">
    <citation type="submission" date="2016-11" db="EMBL/GenBank/DDBJ databases">
        <authorList>
            <person name="Jaros S."/>
            <person name="Januszkiewicz K."/>
            <person name="Wedrychowicz H."/>
        </authorList>
    </citation>
    <scope>NUCLEOTIDE SEQUENCE [LARGE SCALE GENOMIC DNA]</scope>
    <source>
        <strain evidence="6 7">DSM 15970</strain>
    </source>
</reference>
<gene>
    <name evidence="6" type="ORF">SAMN02745691_02366</name>
</gene>
<dbReference type="InterPro" id="IPR000847">
    <property type="entry name" value="LysR_HTH_N"/>
</dbReference>
<evidence type="ECO:0000256" key="2">
    <source>
        <dbReference type="ARBA" id="ARBA00023015"/>
    </source>
</evidence>
<sequence>MNRQQLEMFMSVARHLNFTKAAAEFYTSQPTISRQISLLEEEWGFPLFLRNRKEVRLTPGGVIMLNRAKESLAAIDAGIRENQELEQGKSGELLIGCLETMDTSTFVVPTAAYFNKMNPNIKVGIERRSFSELRDKLDAGTLDIIFTFDFEIQNMNNVLYDKFCSIGAGILYSKNHPVAEKENVHWTDFRDETFILPYPSDSPGRKEDLERILGYACADIMYVPNLESQVLNVRAGNGVALMDTSITQTRDEEHYCFYPFPDKMAPLSIMYAWKQDNLSPALALYIGILFLKEDIDVFYN</sequence>
<dbReference type="Pfam" id="PF03466">
    <property type="entry name" value="LysR_substrate"/>
    <property type="match status" value="1"/>
</dbReference>
<evidence type="ECO:0000313" key="6">
    <source>
        <dbReference type="EMBL" id="SHJ68542.1"/>
    </source>
</evidence>
<dbReference type="GO" id="GO:0032993">
    <property type="term" value="C:protein-DNA complex"/>
    <property type="evidence" value="ECO:0007669"/>
    <property type="project" value="TreeGrafter"/>
</dbReference>
<dbReference type="Gene3D" id="3.40.190.10">
    <property type="entry name" value="Periplasmic binding protein-like II"/>
    <property type="match status" value="2"/>
</dbReference>
<feature type="domain" description="HTH lysR-type" evidence="5">
    <location>
        <begin position="1"/>
        <end position="58"/>
    </location>
</feature>
<keyword evidence="7" id="KW-1185">Reference proteome</keyword>
<dbReference type="PROSITE" id="PS50931">
    <property type="entry name" value="HTH_LYSR"/>
    <property type="match status" value="1"/>
</dbReference>
<dbReference type="InterPro" id="IPR036388">
    <property type="entry name" value="WH-like_DNA-bd_sf"/>
</dbReference>
<dbReference type="PRINTS" id="PR00039">
    <property type="entry name" value="HTHLYSR"/>
</dbReference>
<dbReference type="Proteomes" id="UP000184342">
    <property type="component" value="Unassembled WGS sequence"/>
</dbReference>
<organism evidence="6 7">
    <name type="scientific">Parasporobacterium paucivorans DSM 15970</name>
    <dbReference type="NCBI Taxonomy" id="1122934"/>
    <lineage>
        <taxon>Bacteria</taxon>
        <taxon>Bacillati</taxon>
        <taxon>Bacillota</taxon>
        <taxon>Clostridia</taxon>
        <taxon>Lachnospirales</taxon>
        <taxon>Lachnospiraceae</taxon>
        <taxon>Parasporobacterium</taxon>
    </lineage>
</organism>
<comment type="similarity">
    <text evidence="1">Belongs to the LysR transcriptional regulatory family.</text>
</comment>
<evidence type="ECO:0000259" key="5">
    <source>
        <dbReference type="PROSITE" id="PS50931"/>
    </source>
</evidence>
<dbReference type="PANTHER" id="PTHR30346">
    <property type="entry name" value="TRANSCRIPTIONAL DUAL REGULATOR HCAR-RELATED"/>
    <property type="match status" value="1"/>
</dbReference>
<evidence type="ECO:0000256" key="3">
    <source>
        <dbReference type="ARBA" id="ARBA00023125"/>
    </source>
</evidence>
<evidence type="ECO:0000256" key="1">
    <source>
        <dbReference type="ARBA" id="ARBA00009437"/>
    </source>
</evidence>